<dbReference type="GO" id="GO:0032259">
    <property type="term" value="P:methylation"/>
    <property type="evidence" value="ECO:0007669"/>
    <property type="project" value="UniProtKB-KW"/>
</dbReference>
<keyword evidence="3" id="KW-1185">Reference proteome</keyword>
<accession>A0A6A2Y3X5</accession>
<dbReference type="GO" id="GO:0008168">
    <property type="term" value="F:methyltransferase activity"/>
    <property type="evidence" value="ECO:0007669"/>
    <property type="project" value="UniProtKB-KW"/>
</dbReference>
<evidence type="ECO:0000313" key="3">
    <source>
        <dbReference type="Proteomes" id="UP000436088"/>
    </source>
</evidence>
<sequence>MLARRASQPRVIPSLKRRRLRRGPVRNYRKVFLTPDGRGWGLRTLEKLPKGAFGCEFVGKILTISELYARNREKHTSPVLLDANWVLKGVPKDEEALCLDATCYGNVARFINHRCLDATLIEIPVEVETPDIHYYHFAFFTTRDVNPLEELTWDYGIDFDDLDHPVKTFQCRCGSSNLHEDTFKISVPIIFFSGTGSKFATR</sequence>
<dbReference type="SMART" id="SM00317">
    <property type="entry name" value="SET"/>
    <property type="match status" value="1"/>
</dbReference>
<feature type="domain" description="SET" evidence="1">
    <location>
        <begin position="13"/>
        <end position="156"/>
    </location>
</feature>
<comment type="caution">
    <text evidence="2">The sequence shown here is derived from an EMBL/GenBank/DDBJ whole genome shotgun (WGS) entry which is preliminary data.</text>
</comment>
<dbReference type="InterPro" id="IPR046341">
    <property type="entry name" value="SET_dom_sf"/>
</dbReference>
<evidence type="ECO:0000259" key="1">
    <source>
        <dbReference type="PROSITE" id="PS50280"/>
    </source>
</evidence>
<dbReference type="Proteomes" id="UP000436088">
    <property type="component" value="Unassembled WGS sequence"/>
</dbReference>
<organism evidence="2 3">
    <name type="scientific">Hibiscus syriacus</name>
    <name type="common">Rose of Sharon</name>
    <dbReference type="NCBI Taxonomy" id="106335"/>
    <lineage>
        <taxon>Eukaryota</taxon>
        <taxon>Viridiplantae</taxon>
        <taxon>Streptophyta</taxon>
        <taxon>Embryophyta</taxon>
        <taxon>Tracheophyta</taxon>
        <taxon>Spermatophyta</taxon>
        <taxon>Magnoliopsida</taxon>
        <taxon>eudicotyledons</taxon>
        <taxon>Gunneridae</taxon>
        <taxon>Pentapetalae</taxon>
        <taxon>rosids</taxon>
        <taxon>malvids</taxon>
        <taxon>Malvales</taxon>
        <taxon>Malvaceae</taxon>
        <taxon>Malvoideae</taxon>
        <taxon>Hibiscus</taxon>
    </lineage>
</organism>
<dbReference type="PANTHER" id="PTHR46450">
    <property type="entry name" value="INACTIVE HISTONE-LYSINE N-METHYLTRANSFERASE SUVR1-RELATED"/>
    <property type="match status" value="1"/>
</dbReference>
<reference evidence="2" key="1">
    <citation type="submission" date="2019-09" db="EMBL/GenBank/DDBJ databases">
        <title>Draft genome information of white flower Hibiscus syriacus.</title>
        <authorList>
            <person name="Kim Y.-M."/>
        </authorList>
    </citation>
    <scope>NUCLEOTIDE SEQUENCE [LARGE SCALE GENOMIC DNA]</scope>
    <source>
        <strain evidence="2">YM2019G1</strain>
    </source>
</reference>
<dbReference type="InterPro" id="IPR001214">
    <property type="entry name" value="SET_dom"/>
</dbReference>
<dbReference type="PANTHER" id="PTHR46450:SF1">
    <property type="entry name" value="INACTIVE HISTONE-LYSINE N-METHYLTRANSFERASE SUVR1-RELATED"/>
    <property type="match status" value="1"/>
</dbReference>
<dbReference type="EMBL" id="VEPZ02001641">
    <property type="protein sequence ID" value="KAE8664857.1"/>
    <property type="molecule type" value="Genomic_DNA"/>
</dbReference>
<dbReference type="SUPFAM" id="SSF82199">
    <property type="entry name" value="SET domain"/>
    <property type="match status" value="1"/>
</dbReference>
<dbReference type="Gene3D" id="2.170.270.10">
    <property type="entry name" value="SET domain"/>
    <property type="match status" value="1"/>
</dbReference>
<dbReference type="PROSITE" id="PS50280">
    <property type="entry name" value="SET"/>
    <property type="match status" value="1"/>
</dbReference>
<name>A0A6A2Y3X5_HIBSY</name>
<gene>
    <name evidence="2" type="ORF">F3Y22_tig00112738pilonHSYRG00684</name>
</gene>
<evidence type="ECO:0000313" key="2">
    <source>
        <dbReference type="EMBL" id="KAE8664857.1"/>
    </source>
</evidence>
<dbReference type="Pfam" id="PF00856">
    <property type="entry name" value="SET"/>
    <property type="match status" value="1"/>
</dbReference>
<proteinExistence type="predicted"/>
<protein>
    <submittedName>
        <fullName evidence="2">Histone-lysine N-methyltransferase SUVR4</fullName>
    </submittedName>
</protein>
<dbReference type="AlphaFoldDB" id="A0A6A2Y3X5"/>